<sequence>MPRPAILTEEHREVLSDLVNQGLTNQQIQDVLLNEYHTPCSLSTLTRARSGWGLHARYDTDTQDLLQELVTFYHKKGLRPQEIIDILSKRHALEITKRTLARHCKSMDLHRRQDDVDRGLVTLDQVAEFIRTSKRRPDGKLAGYQRVQNILRHQNNVVVHR</sequence>
<dbReference type="KEGG" id="mlr:MELLADRAFT_69205"/>
<evidence type="ECO:0000313" key="2">
    <source>
        <dbReference type="Proteomes" id="UP000001072"/>
    </source>
</evidence>
<proteinExistence type="predicted"/>
<keyword evidence="2" id="KW-1185">Reference proteome</keyword>
<accession>F4S9S8</accession>
<dbReference type="EMBL" id="GL883173">
    <property type="protein sequence ID" value="EGF98605.1"/>
    <property type="molecule type" value="Genomic_DNA"/>
</dbReference>
<dbReference type="PANTHER" id="PTHR46177:SF1">
    <property type="entry name" value="INTEGRASE CATALYTIC DOMAIN-CONTAINING PROTEIN"/>
    <property type="match status" value="1"/>
</dbReference>
<name>F4S9S8_MELLP</name>
<reference evidence="2" key="1">
    <citation type="journal article" date="2011" name="Proc. Natl. Acad. Sci. U.S.A.">
        <title>Obligate biotrophy features unraveled by the genomic analysis of rust fungi.</title>
        <authorList>
            <person name="Duplessis S."/>
            <person name="Cuomo C.A."/>
            <person name="Lin Y.-C."/>
            <person name="Aerts A."/>
            <person name="Tisserant E."/>
            <person name="Veneault-Fourrey C."/>
            <person name="Joly D.L."/>
            <person name="Hacquard S."/>
            <person name="Amselem J."/>
            <person name="Cantarel B.L."/>
            <person name="Chiu R."/>
            <person name="Coutinho P.M."/>
            <person name="Feau N."/>
            <person name="Field M."/>
            <person name="Frey P."/>
            <person name="Gelhaye E."/>
            <person name="Goldberg J."/>
            <person name="Grabherr M.G."/>
            <person name="Kodira C.D."/>
            <person name="Kohler A."/>
            <person name="Kuees U."/>
            <person name="Lindquist E.A."/>
            <person name="Lucas S.M."/>
            <person name="Mago R."/>
            <person name="Mauceli E."/>
            <person name="Morin E."/>
            <person name="Murat C."/>
            <person name="Pangilinan J.L."/>
            <person name="Park R."/>
            <person name="Pearson M."/>
            <person name="Quesneville H."/>
            <person name="Rouhier N."/>
            <person name="Sakthikumar S."/>
            <person name="Salamov A.A."/>
            <person name="Schmutz J."/>
            <person name="Selles B."/>
            <person name="Shapiro H."/>
            <person name="Tanguay P."/>
            <person name="Tuskan G.A."/>
            <person name="Henrissat B."/>
            <person name="Van de Peer Y."/>
            <person name="Rouze P."/>
            <person name="Ellis J.G."/>
            <person name="Dodds P.N."/>
            <person name="Schein J.E."/>
            <person name="Zhong S."/>
            <person name="Hamelin R.C."/>
            <person name="Grigoriev I.V."/>
            <person name="Szabo L.J."/>
            <person name="Martin F."/>
        </authorList>
    </citation>
    <scope>NUCLEOTIDE SEQUENCE [LARGE SCALE GENOMIC DNA]</scope>
    <source>
        <strain evidence="2">98AG31 / pathotype 3-4-7</strain>
    </source>
</reference>
<dbReference type="InParanoid" id="F4S9S8"/>
<dbReference type="RefSeq" id="XP_007418129.1">
    <property type="nucleotide sequence ID" value="XM_007418067.1"/>
</dbReference>
<dbReference type="PANTHER" id="PTHR46177">
    <property type="entry name" value="INTEGRASE CATALYTIC DOMAIN-CONTAINING PROTEIN"/>
    <property type="match status" value="1"/>
</dbReference>
<evidence type="ECO:0008006" key="3">
    <source>
        <dbReference type="Google" id="ProtNLM"/>
    </source>
</evidence>
<dbReference type="VEuPathDB" id="FungiDB:MELLADRAFT_69205"/>
<organism evidence="2">
    <name type="scientific">Melampsora larici-populina (strain 98AG31 / pathotype 3-4-7)</name>
    <name type="common">Poplar leaf rust fungus</name>
    <dbReference type="NCBI Taxonomy" id="747676"/>
    <lineage>
        <taxon>Eukaryota</taxon>
        <taxon>Fungi</taxon>
        <taxon>Dikarya</taxon>
        <taxon>Basidiomycota</taxon>
        <taxon>Pucciniomycotina</taxon>
        <taxon>Pucciniomycetes</taxon>
        <taxon>Pucciniales</taxon>
        <taxon>Melampsoraceae</taxon>
        <taxon>Melampsora</taxon>
    </lineage>
</organism>
<evidence type="ECO:0000313" key="1">
    <source>
        <dbReference type="EMBL" id="EGF98605.1"/>
    </source>
</evidence>
<dbReference type="AlphaFoldDB" id="F4S9S8"/>
<dbReference type="GeneID" id="18931197"/>
<protein>
    <recommendedName>
        <fullName evidence="3">Clr5 domain-containing protein</fullName>
    </recommendedName>
</protein>
<dbReference type="HOGENOM" id="CLU_1644099_0_0_1"/>
<gene>
    <name evidence="1" type="ORF">MELLADRAFT_69205</name>
</gene>
<dbReference type="Proteomes" id="UP000001072">
    <property type="component" value="Unassembled WGS sequence"/>
</dbReference>